<comment type="caution">
    <text evidence="1">The sequence shown here is derived from an EMBL/GenBank/DDBJ whole genome shotgun (WGS) entry which is preliminary data.</text>
</comment>
<accession>A0ABP7ZWD3</accession>
<keyword evidence="2" id="KW-1185">Reference proteome</keyword>
<gene>
    <name evidence="1" type="ORF">GCM10022218_12830</name>
</gene>
<sequence length="64" mass="7558">MLADFGFVGYKKRWEVGNFPIAEYITLKAARERMDLRHASCLEEDEYFEYSSKYECRDFSLGAC</sequence>
<evidence type="ECO:0000313" key="2">
    <source>
        <dbReference type="Proteomes" id="UP001500167"/>
    </source>
</evidence>
<protein>
    <submittedName>
        <fullName evidence="1">Uncharacterized protein</fullName>
    </submittedName>
</protein>
<dbReference type="EMBL" id="BAAAZK010000002">
    <property type="protein sequence ID" value="GAA4171952.1"/>
    <property type="molecule type" value="Genomic_DNA"/>
</dbReference>
<reference evidence="2" key="1">
    <citation type="journal article" date="2019" name="Int. J. Syst. Evol. Microbiol.">
        <title>The Global Catalogue of Microorganisms (GCM) 10K type strain sequencing project: providing services to taxonomists for standard genome sequencing and annotation.</title>
        <authorList>
            <consortium name="The Broad Institute Genomics Platform"/>
            <consortium name="The Broad Institute Genome Sequencing Center for Infectious Disease"/>
            <person name="Wu L."/>
            <person name="Ma J."/>
        </authorList>
    </citation>
    <scope>NUCLEOTIDE SEQUENCE [LARGE SCALE GENOMIC DNA]</scope>
    <source>
        <strain evidence="2">JCM 16722</strain>
    </source>
</reference>
<evidence type="ECO:0000313" key="1">
    <source>
        <dbReference type="EMBL" id="GAA4171952.1"/>
    </source>
</evidence>
<organism evidence="1 2">
    <name type="scientific">Sphingobacterium ginsenosidimutans</name>
    <dbReference type="NCBI Taxonomy" id="687845"/>
    <lineage>
        <taxon>Bacteria</taxon>
        <taxon>Pseudomonadati</taxon>
        <taxon>Bacteroidota</taxon>
        <taxon>Sphingobacteriia</taxon>
        <taxon>Sphingobacteriales</taxon>
        <taxon>Sphingobacteriaceae</taxon>
        <taxon>Sphingobacterium</taxon>
    </lineage>
</organism>
<name>A0ABP7ZWD3_9SPHI</name>
<proteinExistence type="predicted"/>
<dbReference type="Proteomes" id="UP001500167">
    <property type="component" value="Unassembled WGS sequence"/>
</dbReference>